<dbReference type="RefSeq" id="XP_060290802.1">
    <property type="nucleotide sequence ID" value="XM_060443145.1"/>
</dbReference>
<evidence type="ECO:0000256" key="2">
    <source>
        <dbReference type="ARBA" id="ARBA00022857"/>
    </source>
</evidence>
<proteinExistence type="inferred from homology"/>
<dbReference type="SUPFAM" id="SSF51735">
    <property type="entry name" value="NAD(P)-binding Rossmann-fold domains"/>
    <property type="match status" value="1"/>
</dbReference>
<gene>
    <name evidence="4" type="ORF">B0T26DRAFT_733342</name>
</gene>
<keyword evidence="5" id="KW-1185">Reference proteome</keyword>
<evidence type="ECO:0000259" key="3">
    <source>
        <dbReference type="Pfam" id="PF05368"/>
    </source>
</evidence>
<dbReference type="Proteomes" id="UP001172101">
    <property type="component" value="Unassembled WGS sequence"/>
</dbReference>
<dbReference type="AlphaFoldDB" id="A0AA39ZUP9"/>
<dbReference type="Pfam" id="PF05368">
    <property type="entry name" value="NmrA"/>
    <property type="match status" value="1"/>
</dbReference>
<evidence type="ECO:0000313" key="5">
    <source>
        <dbReference type="Proteomes" id="UP001172101"/>
    </source>
</evidence>
<comment type="similarity">
    <text evidence="1">Belongs to the NmrA-type oxidoreductase family.</text>
</comment>
<name>A0AA39ZUP9_9PEZI</name>
<dbReference type="EMBL" id="JAUIRO010000008">
    <property type="protein sequence ID" value="KAK0703943.1"/>
    <property type="molecule type" value="Genomic_DNA"/>
</dbReference>
<dbReference type="GO" id="GO:0005634">
    <property type="term" value="C:nucleus"/>
    <property type="evidence" value="ECO:0007669"/>
    <property type="project" value="TreeGrafter"/>
</dbReference>
<feature type="domain" description="NmrA-like" evidence="3">
    <location>
        <begin position="6"/>
        <end position="312"/>
    </location>
</feature>
<dbReference type="InterPro" id="IPR036291">
    <property type="entry name" value="NAD(P)-bd_dom_sf"/>
</dbReference>
<comment type="caution">
    <text evidence="4">The sequence shown here is derived from an EMBL/GenBank/DDBJ whole genome shotgun (WGS) entry which is preliminary data.</text>
</comment>
<dbReference type="PANTHER" id="PTHR42748:SF7">
    <property type="entry name" value="NMRA LIKE REDOX SENSOR 1-RELATED"/>
    <property type="match status" value="1"/>
</dbReference>
<reference evidence="4" key="1">
    <citation type="submission" date="2023-06" db="EMBL/GenBank/DDBJ databases">
        <title>Genome-scale phylogeny and comparative genomics of the fungal order Sordariales.</title>
        <authorList>
            <consortium name="Lawrence Berkeley National Laboratory"/>
            <person name="Hensen N."/>
            <person name="Bonometti L."/>
            <person name="Westerberg I."/>
            <person name="Brannstrom I.O."/>
            <person name="Guillou S."/>
            <person name="Cros-Aarteil S."/>
            <person name="Calhoun S."/>
            <person name="Haridas S."/>
            <person name="Kuo A."/>
            <person name="Mondo S."/>
            <person name="Pangilinan J."/>
            <person name="Riley R."/>
            <person name="LaButti K."/>
            <person name="Andreopoulos B."/>
            <person name="Lipzen A."/>
            <person name="Chen C."/>
            <person name="Yanf M."/>
            <person name="Daum C."/>
            <person name="Ng V."/>
            <person name="Clum A."/>
            <person name="Steindorff A."/>
            <person name="Ohm R."/>
            <person name="Martin F."/>
            <person name="Silar P."/>
            <person name="Natvig D."/>
            <person name="Lalanne C."/>
            <person name="Gautier V."/>
            <person name="Ament-velasquez S.L."/>
            <person name="Kruys A."/>
            <person name="Hutchinson M.I."/>
            <person name="Powell A.J."/>
            <person name="Barry K."/>
            <person name="Miller A.N."/>
            <person name="Grigoriev I.V."/>
            <person name="Debuchy R."/>
            <person name="Gladieux P."/>
            <person name="Thoren M.H."/>
            <person name="Johannesson H."/>
        </authorList>
    </citation>
    <scope>NUCLEOTIDE SEQUENCE</scope>
    <source>
        <strain evidence="4">SMH2392-1A</strain>
    </source>
</reference>
<sequence length="357" mass="38043">MASPSKRIVLVAGATGKQGRATARHLLRLPQPSASEEWTVWALTRNAGSTAALSLLREAEDTGGGAGSHIELVEGDLDEPDSIRAIFDRGGAGIYGVFAVFAFQGLGAKPDKERGQAKLLANLSLEFRVPAFVYSSTVPTSSNIDDTTEPGHKVKREIEDYCQTELGPQGLNWTFLRPGIFMENFEGGLGPITTAIFHHGLKKDTTILPIASDDIGKLAAGIFANHAQYLHKTLVATSGAATMQEVVDGYRRATGKAMPAVPAFAAAVLLYLNAGVRNIIQQVERNHEARASGELATFEVEVALARSVCEVQDFEQWTRGKAEAAAAAVTKGLAADAAEGNRSWNNVSLFKVLTGRA</sequence>
<dbReference type="InterPro" id="IPR051164">
    <property type="entry name" value="NmrA-like_oxidored"/>
</dbReference>
<protein>
    <recommendedName>
        <fullName evidence="3">NmrA-like domain-containing protein</fullName>
    </recommendedName>
</protein>
<dbReference type="Gene3D" id="3.90.25.10">
    <property type="entry name" value="UDP-galactose 4-epimerase, domain 1"/>
    <property type="match status" value="1"/>
</dbReference>
<dbReference type="GeneID" id="85326415"/>
<organism evidence="4 5">
    <name type="scientific">Lasiosphaeria miniovina</name>
    <dbReference type="NCBI Taxonomy" id="1954250"/>
    <lineage>
        <taxon>Eukaryota</taxon>
        <taxon>Fungi</taxon>
        <taxon>Dikarya</taxon>
        <taxon>Ascomycota</taxon>
        <taxon>Pezizomycotina</taxon>
        <taxon>Sordariomycetes</taxon>
        <taxon>Sordariomycetidae</taxon>
        <taxon>Sordariales</taxon>
        <taxon>Lasiosphaeriaceae</taxon>
        <taxon>Lasiosphaeria</taxon>
    </lineage>
</organism>
<dbReference type="PANTHER" id="PTHR42748">
    <property type="entry name" value="NITROGEN METABOLITE REPRESSION PROTEIN NMRA FAMILY MEMBER"/>
    <property type="match status" value="1"/>
</dbReference>
<dbReference type="Gene3D" id="3.40.50.720">
    <property type="entry name" value="NAD(P)-binding Rossmann-like Domain"/>
    <property type="match status" value="1"/>
</dbReference>
<accession>A0AA39ZUP9</accession>
<evidence type="ECO:0000313" key="4">
    <source>
        <dbReference type="EMBL" id="KAK0703943.1"/>
    </source>
</evidence>
<dbReference type="InterPro" id="IPR008030">
    <property type="entry name" value="NmrA-like"/>
</dbReference>
<keyword evidence="2" id="KW-0521">NADP</keyword>
<evidence type="ECO:0000256" key="1">
    <source>
        <dbReference type="ARBA" id="ARBA00006328"/>
    </source>
</evidence>